<evidence type="ECO:0000313" key="3">
    <source>
        <dbReference type="Proteomes" id="UP000008703"/>
    </source>
</evidence>
<feature type="compositionally biased region" description="Basic and acidic residues" evidence="1">
    <location>
        <begin position="51"/>
        <end position="60"/>
    </location>
</feature>
<sequence>MALDLSRFHATPREIHAALTEALAEDVYLRFQQMIGAAAVREAAEGLREQAGQDRARAAEAGELGRAAEEGAQAVTGAADAVDPDCDGGPWPSVLVRHFGRADEAPEAPVGAGGALRAHGRCQERAPRGSRVGVCDRPLDSLGRCARAGEHVQAPEDAPKEAGEYLFCGADLGRGEPPFTCNRRVAHKGRCSPRMDTGERRGAGVSA</sequence>
<name>G2PHS7_STRV4</name>
<geneLocation type="plasmid" evidence="2 3">
    <name>pSTRVI02</name>
</geneLocation>
<dbReference type="RefSeq" id="WP_014043813.1">
    <property type="nucleotide sequence ID" value="NC_015952.1"/>
</dbReference>
<evidence type="ECO:0000256" key="1">
    <source>
        <dbReference type="SAM" id="MobiDB-lite"/>
    </source>
</evidence>
<feature type="compositionally biased region" description="Low complexity" evidence="1">
    <location>
        <begin position="61"/>
        <end position="72"/>
    </location>
</feature>
<dbReference type="KEGG" id="svl:Strvi_0102"/>
<evidence type="ECO:0000313" key="2">
    <source>
        <dbReference type="EMBL" id="AEM88878.1"/>
    </source>
</evidence>
<dbReference type="AlphaFoldDB" id="G2PHS7"/>
<accession>G2PHS7</accession>
<proteinExistence type="predicted"/>
<reference evidence="2" key="1">
    <citation type="submission" date="2011-08" db="EMBL/GenBank/DDBJ databases">
        <title>Complete sequence of plasmid 2 of Streptomyces violaceusniger Tu 4113.</title>
        <authorList>
            <consortium name="US DOE Joint Genome Institute"/>
            <person name="Lucas S."/>
            <person name="Han J."/>
            <person name="Lapidus A."/>
            <person name="Cheng J.-F."/>
            <person name="Goodwin L."/>
            <person name="Pitluck S."/>
            <person name="Peters L."/>
            <person name="Ivanova N."/>
            <person name="Daligault H."/>
            <person name="Detter J.C."/>
            <person name="Han C."/>
            <person name="Tapia R."/>
            <person name="Land M."/>
            <person name="Hauser L."/>
            <person name="Kyrpides N."/>
            <person name="Ivanova N."/>
            <person name="Pagani I."/>
            <person name="Hagen A."/>
            <person name="Katz L."/>
            <person name="Fiedler H.-P."/>
            <person name="Keasling J."/>
            <person name="Fortman J."/>
            <person name="Woyke T."/>
        </authorList>
    </citation>
    <scope>NUCLEOTIDE SEQUENCE [LARGE SCALE GENOMIC DNA]</scope>
    <source>
        <strain evidence="2">Tu 4113</strain>
        <plasmid evidence="2">pSTRVI02</plasmid>
    </source>
</reference>
<keyword evidence="3" id="KW-1185">Reference proteome</keyword>
<organism evidence="2 3">
    <name type="scientific">Streptomyces violaceusniger (strain Tu 4113)</name>
    <dbReference type="NCBI Taxonomy" id="653045"/>
    <lineage>
        <taxon>Bacteria</taxon>
        <taxon>Bacillati</taxon>
        <taxon>Actinomycetota</taxon>
        <taxon>Actinomycetes</taxon>
        <taxon>Kitasatosporales</taxon>
        <taxon>Streptomycetaceae</taxon>
        <taxon>Streptomyces</taxon>
        <taxon>Streptomyces violaceusniger group</taxon>
    </lineage>
</organism>
<gene>
    <name evidence="2" type="ORF">Strvi_0102</name>
</gene>
<dbReference type="Proteomes" id="UP000008703">
    <property type="component" value="Plasmid pSTRVI02"/>
</dbReference>
<protein>
    <submittedName>
        <fullName evidence="2">Uncharacterized protein</fullName>
    </submittedName>
</protein>
<dbReference type="EMBL" id="CP002996">
    <property type="protein sequence ID" value="AEM88878.1"/>
    <property type="molecule type" value="Genomic_DNA"/>
</dbReference>
<dbReference type="HOGENOM" id="CLU_1325777_0_0_11"/>
<feature type="region of interest" description="Disordered" evidence="1">
    <location>
        <begin position="51"/>
        <end position="72"/>
    </location>
</feature>
<keyword evidence="2" id="KW-0614">Plasmid</keyword>